<proteinExistence type="predicted"/>
<protein>
    <submittedName>
        <fullName evidence="5">Polyadenylate-binding protein-interacting protein 9-like</fullName>
    </submittedName>
</protein>
<feature type="compositionally biased region" description="Basic and acidic residues" evidence="2">
    <location>
        <begin position="94"/>
        <end position="104"/>
    </location>
</feature>
<feature type="compositionally biased region" description="Polar residues" evidence="2">
    <location>
        <begin position="75"/>
        <end position="90"/>
    </location>
</feature>
<dbReference type="InterPro" id="IPR012677">
    <property type="entry name" value="Nucleotide-bd_a/b_plait_sf"/>
</dbReference>
<evidence type="ECO:0000256" key="1">
    <source>
        <dbReference type="PROSITE-ProRule" id="PRU00176"/>
    </source>
</evidence>
<evidence type="ECO:0000313" key="4">
    <source>
        <dbReference type="Proteomes" id="UP001515500"/>
    </source>
</evidence>
<dbReference type="PANTHER" id="PTHR32343:SF22">
    <property type="entry name" value="LD29830P"/>
    <property type="match status" value="1"/>
</dbReference>
<dbReference type="PANTHER" id="PTHR32343">
    <property type="entry name" value="SERINE/ARGININE-RICH SPLICING FACTOR"/>
    <property type="match status" value="1"/>
</dbReference>
<dbReference type="Gene3D" id="3.30.70.330">
    <property type="match status" value="2"/>
</dbReference>
<accession>A0AB40APE4</accession>
<keyword evidence="4" id="KW-1185">Reference proteome</keyword>
<dbReference type="InterPro" id="IPR000504">
    <property type="entry name" value="RRM_dom"/>
</dbReference>
<sequence length="309" mass="34316">MASVKKSSGSQSSPGAALEVVEATQKDVGELTKSFFKLNPYAKEFVPASHVDAPESVGASEIPLNLCGDSNRSNASLNQNEGDIRSISSFGDQQDSRRRGRQHFERWTSNDQISPAAIEDCIHRTIYVWNIEQHVTEEELAGLFSCCGQINDCRISGEPSSACHFAFLEFGSEISARAALSLCGTPLHNIPICIAPSKSNIFPINPSYLPRSTHEKDIARRTVYCNNIDKMVNENEIRHFFESNCGPISRLKLLGDRCHQTRIAFIEFVRDDSAIAALRYTGFYLGGFPIRVIASKTPVRMNTSLSWHR</sequence>
<evidence type="ECO:0000259" key="3">
    <source>
        <dbReference type="PROSITE" id="PS50102"/>
    </source>
</evidence>
<dbReference type="RefSeq" id="XP_039116549.1">
    <property type="nucleotide sequence ID" value="XM_039260615.1"/>
</dbReference>
<evidence type="ECO:0000313" key="5">
    <source>
        <dbReference type="RefSeq" id="XP_039116549.1"/>
    </source>
</evidence>
<feature type="domain" description="RRM" evidence="3">
    <location>
        <begin position="124"/>
        <end position="199"/>
    </location>
</feature>
<evidence type="ECO:0000256" key="2">
    <source>
        <dbReference type="SAM" id="MobiDB-lite"/>
    </source>
</evidence>
<dbReference type="PROSITE" id="PS50102">
    <property type="entry name" value="RRM"/>
    <property type="match status" value="2"/>
</dbReference>
<gene>
    <name evidence="5" type="primary">LOC120251963</name>
</gene>
<dbReference type="AlphaFoldDB" id="A0AB40APE4"/>
<feature type="domain" description="RRM" evidence="3">
    <location>
        <begin position="221"/>
        <end position="297"/>
    </location>
</feature>
<keyword evidence="1" id="KW-0694">RNA-binding</keyword>
<organism evidence="4 5">
    <name type="scientific">Dioscorea cayennensis subsp. rotundata</name>
    <name type="common">White Guinea yam</name>
    <name type="synonym">Dioscorea rotundata</name>
    <dbReference type="NCBI Taxonomy" id="55577"/>
    <lineage>
        <taxon>Eukaryota</taxon>
        <taxon>Viridiplantae</taxon>
        <taxon>Streptophyta</taxon>
        <taxon>Embryophyta</taxon>
        <taxon>Tracheophyta</taxon>
        <taxon>Spermatophyta</taxon>
        <taxon>Magnoliopsida</taxon>
        <taxon>Liliopsida</taxon>
        <taxon>Dioscoreales</taxon>
        <taxon>Dioscoreaceae</taxon>
        <taxon>Dioscorea</taxon>
    </lineage>
</organism>
<dbReference type="Pfam" id="PF07145">
    <property type="entry name" value="PAM2"/>
    <property type="match status" value="1"/>
</dbReference>
<dbReference type="GeneID" id="120251963"/>
<dbReference type="SMART" id="SM00360">
    <property type="entry name" value="RRM"/>
    <property type="match status" value="2"/>
</dbReference>
<dbReference type="InterPro" id="IPR035979">
    <property type="entry name" value="RBD_domain_sf"/>
</dbReference>
<dbReference type="InterPro" id="IPR009818">
    <property type="entry name" value="PAM2_motif"/>
</dbReference>
<name>A0AB40APE4_DIOCR</name>
<dbReference type="Proteomes" id="UP001515500">
    <property type="component" value="Chromosome 20"/>
</dbReference>
<dbReference type="Pfam" id="PF00076">
    <property type="entry name" value="RRM_1"/>
    <property type="match status" value="2"/>
</dbReference>
<dbReference type="SUPFAM" id="SSF54928">
    <property type="entry name" value="RNA-binding domain, RBD"/>
    <property type="match status" value="2"/>
</dbReference>
<reference evidence="5" key="1">
    <citation type="submission" date="2025-08" db="UniProtKB">
        <authorList>
            <consortium name="RefSeq"/>
        </authorList>
    </citation>
    <scope>IDENTIFICATION</scope>
</reference>
<feature type="region of interest" description="Disordered" evidence="2">
    <location>
        <begin position="75"/>
        <end position="104"/>
    </location>
</feature>
<dbReference type="GO" id="GO:0003723">
    <property type="term" value="F:RNA binding"/>
    <property type="evidence" value="ECO:0007669"/>
    <property type="project" value="UniProtKB-UniRule"/>
</dbReference>